<proteinExistence type="predicted"/>
<reference evidence="2" key="1">
    <citation type="submission" date="2023-03" db="EMBL/GenBank/DDBJ databases">
        <title>Massive genome expansion in bonnet fungi (Mycena s.s.) driven by repeated elements and novel gene families across ecological guilds.</title>
        <authorList>
            <consortium name="Lawrence Berkeley National Laboratory"/>
            <person name="Harder C.B."/>
            <person name="Miyauchi S."/>
            <person name="Viragh M."/>
            <person name="Kuo A."/>
            <person name="Thoen E."/>
            <person name="Andreopoulos B."/>
            <person name="Lu D."/>
            <person name="Skrede I."/>
            <person name="Drula E."/>
            <person name="Henrissat B."/>
            <person name="Morin E."/>
            <person name="Kohler A."/>
            <person name="Barry K."/>
            <person name="LaButti K."/>
            <person name="Morin E."/>
            <person name="Salamov A."/>
            <person name="Lipzen A."/>
            <person name="Mereny Z."/>
            <person name="Hegedus B."/>
            <person name="Baldrian P."/>
            <person name="Stursova M."/>
            <person name="Weitz H."/>
            <person name="Taylor A."/>
            <person name="Grigoriev I.V."/>
            <person name="Nagy L.G."/>
            <person name="Martin F."/>
            <person name="Kauserud H."/>
        </authorList>
    </citation>
    <scope>NUCLEOTIDE SEQUENCE</scope>
    <source>
        <strain evidence="2">CBHHK188m</strain>
    </source>
</reference>
<comment type="caution">
    <text evidence="2">The sequence shown here is derived from an EMBL/GenBank/DDBJ whole genome shotgun (WGS) entry which is preliminary data.</text>
</comment>
<evidence type="ECO:0000256" key="1">
    <source>
        <dbReference type="SAM" id="MobiDB-lite"/>
    </source>
</evidence>
<dbReference type="EMBL" id="JARJLG010000136">
    <property type="protein sequence ID" value="KAJ7738660.1"/>
    <property type="molecule type" value="Genomic_DNA"/>
</dbReference>
<sequence length="145" mass="15951">MCPWGHWLVGSLHLTRKLGNTIQTTEDPLRMEELLGVNDELTALVTPAPALGQPTLMLQGLGFKWTPGAPLASPASEDGSIKKLPSTSPPKITRPTHSPPTFAPIRLQSVPALVIFSEFISMHHKFRTFKVQQAAVHLVLYFTFT</sequence>
<organism evidence="2 3">
    <name type="scientific">Mycena maculata</name>
    <dbReference type="NCBI Taxonomy" id="230809"/>
    <lineage>
        <taxon>Eukaryota</taxon>
        <taxon>Fungi</taxon>
        <taxon>Dikarya</taxon>
        <taxon>Basidiomycota</taxon>
        <taxon>Agaricomycotina</taxon>
        <taxon>Agaricomycetes</taxon>
        <taxon>Agaricomycetidae</taxon>
        <taxon>Agaricales</taxon>
        <taxon>Marasmiineae</taxon>
        <taxon>Mycenaceae</taxon>
        <taxon>Mycena</taxon>
    </lineage>
</organism>
<evidence type="ECO:0000313" key="3">
    <source>
        <dbReference type="Proteomes" id="UP001215280"/>
    </source>
</evidence>
<keyword evidence="3" id="KW-1185">Reference proteome</keyword>
<name>A0AAD7IAD8_9AGAR</name>
<protein>
    <submittedName>
        <fullName evidence="2">Uncharacterized protein</fullName>
    </submittedName>
</protein>
<gene>
    <name evidence="2" type="ORF">DFH07DRAFT_778945</name>
</gene>
<evidence type="ECO:0000313" key="2">
    <source>
        <dbReference type="EMBL" id="KAJ7738660.1"/>
    </source>
</evidence>
<dbReference type="AlphaFoldDB" id="A0AAD7IAD8"/>
<dbReference type="Proteomes" id="UP001215280">
    <property type="component" value="Unassembled WGS sequence"/>
</dbReference>
<feature type="region of interest" description="Disordered" evidence="1">
    <location>
        <begin position="72"/>
        <end position="97"/>
    </location>
</feature>
<accession>A0AAD7IAD8</accession>